<dbReference type="STRING" id="595434.RISK_006156"/>
<dbReference type="EMBL" id="LECT01000048">
    <property type="protein sequence ID" value="KLU01972.1"/>
    <property type="molecule type" value="Genomic_DNA"/>
</dbReference>
<feature type="compositionally biased region" description="Polar residues" evidence="1">
    <location>
        <begin position="25"/>
        <end position="35"/>
    </location>
</feature>
<evidence type="ECO:0000256" key="1">
    <source>
        <dbReference type="SAM" id="MobiDB-lite"/>
    </source>
</evidence>
<proteinExistence type="predicted"/>
<dbReference type="Proteomes" id="UP000036367">
    <property type="component" value="Unassembled WGS sequence"/>
</dbReference>
<evidence type="ECO:0000313" key="2">
    <source>
        <dbReference type="EMBL" id="KLU01972.1"/>
    </source>
</evidence>
<dbReference type="PATRIC" id="fig|595434.4.peg.5848"/>
<reference evidence="2" key="1">
    <citation type="submission" date="2015-05" db="EMBL/GenBank/DDBJ databases">
        <title>Permanent draft genome of Rhodopirellula islandicus K833.</title>
        <authorList>
            <person name="Kizina J."/>
            <person name="Richter M."/>
            <person name="Glockner F.O."/>
            <person name="Harder J."/>
        </authorList>
    </citation>
    <scope>NUCLEOTIDE SEQUENCE [LARGE SCALE GENOMIC DNA]</scope>
    <source>
        <strain evidence="2">K833</strain>
    </source>
</reference>
<feature type="region of interest" description="Disordered" evidence="1">
    <location>
        <begin position="1"/>
        <end position="42"/>
    </location>
</feature>
<accession>A0A0J1B5H0</accession>
<keyword evidence="3" id="KW-1185">Reference proteome</keyword>
<gene>
    <name evidence="2" type="ORF">RISK_006156</name>
</gene>
<organism evidence="2 3">
    <name type="scientific">Rhodopirellula islandica</name>
    <dbReference type="NCBI Taxonomy" id="595434"/>
    <lineage>
        <taxon>Bacteria</taxon>
        <taxon>Pseudomonadati</taxon>
        <taxon>Planctomycetota</taxon>
        <taxon>Planctomycetia</taxon>
        <taxon>Pirellulales</taxon>
        <taxon>Pirellulaceae</taxon>
        <taxon>Rhodopirellula</taxon>
    </lineage>
</organism>
<sequence length="42" mass="4662">MDNGQPSRMAIQKNQKCEDRDMTPLTKTRSPSGSKNAVAVRN</sequence>
<name>A0A0J1B5H0_RHOIS</name>
<dbReference type="AlphaFoldDB" id="A0A0J1B5H0"/>
<evidence type="ECO:0000313" key="3">
    <source>
        <dbReference type="Proteomes" id="UP000036367"/>
    </source>
</evidence>
<comment type="caution">
    <text evidence="2">The sequence shown here is derived from an EMBL/GenBank/DDBJ whole genome shotgun (WGS) entry which is preliminary data.</text>
</comment>
<protein>
    <submittedName>
        <fullName evidence="2">Uncharacterized protein</fullName>
    </submittedName>
</protein>